<reference evidence="2" key="1">
    <citation type="submission" date="2020-07" db="EMBL/GenBank/DDBJ databases">
        <title>Huge and variable diversity of episymbiotic CPR bacteria and DPANN archaea in groundwater ecosystems.</title>
        <authorList>
            <person name="He C.Y."/>
            <person name="Keren R."/>
            <person name="Whittaker M."/>
            <person name="Farag I.F."/>
            <person name="Doudna J."/>
            <person name="Cate J.H.D."/>
            <person name="Banfield J.F."/>
        </authorList>
    </citation>
    <scope>NUCLEOTIDE SEQUENCE</scope>
    <source>
        <strain evidence="2">NC_groundwater_928_Pr1_S-0.2um_72_17</strain>
    </source>
</reference>
<evidence type="ECO:0000256" key="1">
    <source>
        <dbReference type="SAM" id="MobiDB-lite"/>
    </source>
</evidence>
<sequence length="193" mass="20891">MSEPDDRTRAGERLIKQIEAIGELRNAGPRDQRFKVWRQDTLTLLQRLWPGDHAKAERFRRIPFSAPMAHADRSGAREYFERGCKEAAHYLDALAFELGCGMHGGEMMMFESDGPADEAATDETATMGDADATIPTLESAPQAAEPLPRRTPPAPQSPEADRPISFLDRGAPPSAPPNAPPSPQAAAPPPAAA</sequence>
<comment type="caution">
    <text evidence="2">The sequence shown here is derived from an EMBL/GenBank/DDBJ whole genome shotgun (WGS) entry which is preliminary data.</text>
</comment>
<feature type="region of interest" description="Disordered" evidence="1">
    <location>
        <begin position="133"/>
        <end position="193"/>
    </location>
</feature>
<evidence type="ECO:0000313" key="2">
    <source>
        <dbReference type="EMBL" id="MBI3539368.1"/>
    </source>
</evidence>
<accession>A0A9D6L5P4</accession>
<dbReference type="AlphaFoldDB" id="A0A9D6L5P4"/>
<feature type="non-terminal residue" evidence="2">
    <location>
        <position position="193"/>
    </location>
</feature>
<feature type="compositionally biased region" description="Pro residues" evidence="1">
    <location>
        <begin position="173"/>
        <end position="193"/>
    </location>
</feature>
<dbReference type="EMBL" id="JACQAY010000112">
    <property type="protein sequence ID" value="MBI3539368.1"/>
    <property type="molecule type" value="Genomic_DNA"/>
</dbReference>
<organism evidence="2 3">
    <name type="scientific">Eiseniibacteriota bacterium</name>
    <dbReference type="NCBI Taxonomy" id="2212470"/>
    <lineage>
        <taxon>Bacteria</taxon>
        <taxon>Candidatus Eiseniibacteriota</taxon>
    </lineage>
</organism>
<gene>
    <name evidence="2" type="ORF">HY076_03745</name>
</gene>
<dbReference type="Proteomes" id="UP000807850">
    <property type="component" value="Unassembled WGS sequence"/>
</dbReference>
<protein>
    <submittedName>
        <fullName evidence="2">Uncharacterized protein</fullName>
    </submittedName>
</protein>
<name>A0A9D6L5P4_UNCEI</name>
<evidence type="ECO:0000313" key="3">
    <source>
        <dbReference type="Proteomes" id="UP000807850"/>
    </source>
</evidence>
<proteinExistence type="predicted"/>